<dbReference type="GO" id="GO:0008168">
    <property type="term" value="F:methyltransferase activity"/>
    <property type="evidence" value="ECO:0007669"/>
    <property type="project" value="UniProtKB-KW"/>
</dbReference>
<comment type="caution">
    <text evidence="1">The sequence shown here is derived from an EMBL/GenBank/DDBJ whole genome shotgun (WGS) entry which is preliminary data.</text>
</comment>
<organism evidence="1">
    <name type="scientific">human gut metagenome</name>
    <dbReference type="NCBI Taxonomy" id="408170"/>
    <lineage>
        <taxon>unclassified sequences</taxon>
        <taxon>metagenomes</taxon>
        <taxon>organismal metagenomes</taxon>
    </lineage>
</organism>
<dbReference type="GO" id="GO:0032259">
    <property type="term" value="P:methylation"/>
    <property type="evidence" value="ECO:0007669"/>
    <property type="project" value="UniProtKB-KW"/>
</dbReference>
<dbReference type="AlphaFoldDB" id="W1WJA3"/>
<keyword evidence="1" id="KW-0808">Transferase</keyword>
<reference evidence="1" key="1">
    <citation type="submission" date="2013-12" db="EMBL/GenBank/DDBJ databases">
        <title>A Varibaculum cambriense genome reconstructed from a premature infant gut community with otherwise low bacterial novelty that shifts toward anaerobic metabolism during the third week of life.</title>
        <authorList>
            <person name="Brown C.T."/>
            <person name="Sharon I."/>
            <person name="Thomas B.C."/>
            <person name="Castelle C.J."/>
            <person name="Morowitz M.J."/>
            <person name="Banfield J.F."/>
        </authorList>
    </citation>
    <scope>NUCLEOTIDE SEQUENCE</scope>
</reference>
<gene>
    <name evidence="1" type="ORF">Q604_UNBC18700G0002</name>
</gene>
<accession>W1WJA3</accession>
<proteinExistence type="predicted"/>
<dbReference type="EMBL" id="AZMM01018700">
    <property type="protein sequence ID" value="ETJ17966.1"/>
    <property type="molecule type" value="Genomic_DNA"/>
</dbReference>
<protein>
    <submittedName>
        <fullName evidence="1">DNA adenine methylase</fullName>
    </submittedName>
</protein>
<keyword evidence="1" id="KW-0489">Methyltransferase</keyword>
<name>W1WJA3_9ZZZZ</name>
<sequence length="178" mass="21336">MAEYEITTYFSNEGTRNEVRMRVVNQLAKETPGKGKGDDASRYKYFVETINDGRRVYLRRPANLHYGFDFVVHVEDTNFNIDGRKRTNPKHDDIIEDLEKKYNEDKLKYQQLYELMEKVYLCQDIDSCSYEFIDFSDGFSVDMILKVLKWLFIEQDIRYWNYSGRDMLWKGICSINHN</sequence>
<evidence type="ECO:0000313" key="1">
    <source>
        <dbReference type="EMBL" id="ETJ17966.1"/>
    </source>
</evidence>